<proteinExistence type="predicted"/>
<dbReference type="EMBL" id="FNCJ01000004">
    <property type="protein sequence ID" value="SDG57328.1"/>
    <property type="molecule type" value="Genomic_DNA"/>
</dbReference>
<keyword evidence="1" id="KW-0812">Transmembrane</keyword>
<reference evidence="2 3" key="1">
    <citation type="submission" date="2016-10" db="EMBL/GenBank/DDBJ databases">
        <authorList>
            <person name="de Groot N.N."/>
        </authorList>
    </citation>
    <scope>NUCLEOTIDE SEQUENCE [LARGE SCALE GENOMIC DNA]</scope>
    <source>
        <strain evidence="2 3">LMG 2247</strain>
    </source>
</reference>
<dbReference type="Proteomes" id="UP000199706">
    <property type="component" value="Unassembled WGS sequence"/>
</dbReference>
<accession>A0A1G7VCP8</accession>
<feature type="transmembrane region" description="Helical" evidence="1">
    <location>
        <begin position="57"/>
        <end position="77"/>
    </location>
</feature>
<protein>
    <submittedName>
        <fullName evidence="2">Uncharacterized protein</fullName>
    </submittedName>
</protein>
<evidence type="ECO:0000313" key="3">
    <source>
        <dbReference type="Proteomes" id="UP000199706"/>
    </source>
</evidence>
<dbReference type="AlphaFoldDB" id="A0A1G7VCP8"/>
<evidence type="ECO:0000313" key="2">
    <source>
        <dbReference type="EMBL" id="SDG57328.1"/>
    </source>
</evidence>
<keyword evidence="1" id="KW-0472">Membrane</keyword>
<feature type="transmembrane region" description="Helical" evidence="1">
    <location>
        <begin position="97"/>
        <end position="117"/>
    </location>
</feature>
<gene>
    <name evidence="2" type="ORF">SAMN05216466_1048</name>
</gene>
<evidence type="ECO:0000256" key="1">
    <source>
        <dbReference type="SAM" id="Phobius"/>
    </source>
</evidence>
<name>A0A1G7VCP8_9BURK</name>
<keyword evidence="1" id="KW-1133">Transmembrane helix</keyword>
<feature type="transmembrane region" description="Helical" evidence="1">
    <location>
        <begin position="25"/>
        <end position="45"/>
    </location>
</feature>
<sequence>MVSGDSQRGFIGLSEMDTYSSTDKLIGGALIGAIFTAAVVVIFKYLGIPSGRYGNEVIQVVAPIVAAACILLPRPLLLRTILRERRDPLLLDEDLNATMTGRALGLIGGFFIGITLCSEML</sequence>
<organism evidence="2 3">
    <name type="scientific">Paraburkholderia phenazinium</name>
    <dbReference type="NCBI Taxonomy" id="60549"/>
    <lineage>
        <taxon>Bacteria</taxon>
        <taxon>Pseudomonadati</taxon>
        <taxon>Pseudomonadota</taxon>
        <taxon>Betaproteobacteria</taxon>
        <taxon>Burkholderiales</taxon>
        <taxon>Burkholderiaceae</taxon>
        <taxon>Paraburkholderia</taxon>
    </lineage>
</organism>